<accession>A0A9P6GP57</accession>
<feature type="signal peptide" evidence="1">
    <location>
        <begin position="1"/>
        <end position="24"/>
    </location>
</feature>
<dbReference type="Proteomes" id="UP000756921">
    <property type="component" value="Unassembled WGS sequence"/>
</dbReference>
<name>A0A9P6GP57_9PLEO</name>
<organism evidence="2 3">
    <name type="scientific">Paraphaeosphaeria minitans</name>
    <dbReference type="NCBI Taxonomy" id="565426"/>
    <lineage>
        <taxon>Eukaryota</taxon>
        <taxon>Fungi</taxon>
        <taxon>Dikarya</taxon>
        <taxon>Ascomycota</taxon>
        <taxon>Pezizomycotina</taxon>
        <taxon>Dothideomycetes</taxon>
        <taxon>Pleosporomycetidae</taxon>
        <taxon>Pleosporales</taxon>
        <taxon>Massarineae</taxon>
        <taxon>Didymosphaeriaceae</taxon>
        <taxon>Paraphaeosphaeria</taxon>
    </lineage>
</organism>
<evidence type="ECO:0000313" key="3">
    <source>
        <dbReference type="Proteomes" id="UP000756921"/>
    </source>
</evidence>
<proteinExistence type="predicted"/>
<dbReference type="EMBL" id="WJXW01000003">
    <property type="protein sequence ID" value="KAF9738841.1"/>
    <property type="molecule type" value="Genomic_DNA"/>
</dbReference>
<reference evidence="2" key="1">
    <citation type="journal article" date="2020" name="Mol. Plant Microbe Interact.">
        <title>Genome Sequence of the Biocontrol Agent Coniothyrium minitans strain Conio (IMI 134523).</title>
        <authorList>
            <person name="Patel D."/>
            <person name="Shittu T.A."/>
            <person name="Baroncelli R."/>
            <person name="Muthumeenakshi S."/>
            <person name="Osborne T.H."/>
            <person name="Janganan T.K."/>
            <person name="Sreenivasaprasad S."/>
        </authorList>
    </citation>
    <scope>NUCLEOTIDE SEQUENCE</scope>
    <source>
        <strain evidence="2">Conio</strain>
    </source>
</reference>
<comment type="caution">
    <text evidence="2">The sequence shown here is derived from an EMBL/GenBank/DDBJ whole genome shotgun (WGS) entry which is preliminary data.</text>
</comment>
<evidence type="ECO:0000313" key="2">
    <source>
        <dbReference type="EMBL" id="KAF9738841.1"/>
    </source>
</evidence>
<keyword evidence="1" id="KW-0732">Signal</keyword>
<dbReference type="OrthoDB" id="3769740at2759"/>
<dbReference type="AlphaFoldDB" id="A0A9P6GP57"/>
<sequence>MRSFHKLVVLFFHIFLWFNNVAEADKGKPNLDKYHPGSGRLGVELDYELAKAGAEDMIAGKPASKGKMQSRLIFISHLTGVGRVEDDELAQIAMDGYLEMVQNANLYKINKADFPSVMTAFYYGNEIILASSQKGGTAITYTRDNAVSRLVEQCITPATKSNEAKCGEMSAAQLWQRLHPGQLISTAHIVTVTVISGNKNNALSSKPADLKVWPPCSPTNGGGCAEIVGPGKVVDREVLPESWTGPVTYSTTGWVKTDMQVLSFVSPVQQQTTGQT</sequence>
<protein>
    <submittedName>
        <fullName evidence="2">Uncharacterized protein</fullName>
    </submittedName>
</protein>
<evidence type="ECO:0000256" key="1">
    <source>
        <dbReference type="SAM" id="SignalP"/>
    </source>
</evidence>
<keyword evidence="3" id="KW-1185">Reference proteome</keyword>
<feature type="chain" id="PRO_5040398849" evidence="1">
    <location>
        <begin position="25"/>
        <end position="276"/>
    </location>
</feature>
<gene>
    <name evidence="2" type="ORF">PMIN01_04124</name>
</gene>